<keyword evidence="2" id="KW-1185">Reference proteome</keyword>
<evidence type="ECO:0000313" key="1">
    <source>
        <dbReference type="EMBL" id="KAL0483654.1"/>
    </source>
</evidence>
<gene>
    <name evidence="1" type="ORF">AKO1_011490</name>
</gene>
<proteinExistence type="predicted"/>
<dbReference type="Proteomes" id="UP001431209">
    <property type="component" value="Unassembled WGS sequence"/>
</dbReference>
<dbReference type="EMBL" id="JAOPGA020000972">
    <property type="protein sequence ID" value="KAL0483654.1"/>
    <property type="molecule type" value="Genomic_DNA"/>
</dbReference>
<dbReference type="GO" id="GO:0004519">
    <property type="term" value="F:endonuclease activity"/>
    <property type="evidence" value="ECO:0007669"/>
    <property type="project" value="UniProtKB-KW"/>
</dbReference>
<accession>A0AAW2Z2M2</accession>
<keyword evidence="1" id="KW-0255">Endonuclease</keyword>
<dbReference type="AlphaFoldDB" id="A0AAW2Z2M2"/>
<reference evidence="1 2" key="1">
    <citation type="submission" date="2024-03" db="EMBL/GenBank/DDBJ databases">
        <title>The Acrasis kona genome and developmental transcriptomes reveal deep origins of eukaryotic multicellular pathways.</title>
        <authorList>
            <person name="Sheikh S."/>
            <person name="Fu C.-J."/>
            <person name="Brown M.W."/>
            <person name="Baldauf S.L."/>
        </authorList>
    </citation>
    <scope>NUCLEOTIDE SEQUENCE [LARGE SCALE GENOMIC DNA]</scope>
    <source>
        <strain evidence="1 2">ATCC MYA-3509</strain>
    </source>
</reference>
<organism evidence="1 2">
    <name type="scientific">Acrasis kona</name>
    <dbReference type="NCBI Taxonomy" id="1008807"/>
    <lineage>
        <taxon>Eukaryota</taxon>
        <taxon>Discoba</taxon>
        <taxon>Heterolobosea</taxon>
        <taxon>Tetramitia</taxon>
        <taxon>Eutetramitia</taxon>
        <taxon>Acrasidae</taxon>
        <taxon>Acrasis</taxon>
    </lineage>
</organism>
<sequence>MRREERYSREWACSIEKCNEGFNYATTNGFEDNLVMIAFLVAKDIPNSPEAVYANNNWIFGTRYDFLVNPPNNDWQQCRRRLDTILKGEGDETSDTLPEGVMSLDAFIEARPKWKEEGSYIFHKEHQIKVMQRCQKSGLCYINAPEIVQHNLVALTDPECGVIDMVKMIRASFGRDDLCKHIFSDEGGDSINMLKSILEPDSLLTNNGNWDENLKKYGVGLLSHFAVYPDFYYKDDLSYDGKPEGEEIGLHAMALIGARVEGNETWMLLQNWWKKKQFVEVTTTYLNRCQAVCFFVETKQEKIPEKWTVTKHLYAENDNLDKQENLQGEY</sequence>
<keyword evidence="1" id="KW-0540">Nuclease</keyword>
<name>A0AAW2Z2M2_9EUKA</name>
<evidence type="ECO:0000313" key="2">
    <source>
        <dbReference type="Proteomes" id="UP001431209"/>
    </source>
</evidence>
<comment type="caution">
    <text evidence="1">The sequence shown here is derived from an EMBL/GenBank/DDBJ whole genome shotgun (WGS) entry which is preliminary data.</text>
</comment>
<keyword evidence="1" id="KW-0378">Hydrolase</keyword>
<protein>
    <submittedName>
        <fullName evidence="1">Endonuclease</fullName>
    </submittedName>
</protein>